<dbReference type="AlphaFoldDB" id="A0A834LLF6"/>
<keyword evidence="2" id="KW-1185">Reference proteome</keyword>
<dbReference type="OrthoDB" id="1727347at2759"/>
<sequence>MFAAAEEKETHSFEIHPAQVDLVQSFETDQRESNELVWQRVNVIFVASLLYFTFLACSCQSQETEGHLQDRMAGGKEEYNAFFYSLVSTDTQVITSLPPPDLGANMCYHGLNEATGPPGEGIERS</sequence>
<gene>
    <name evidence="1" type="ORF">RHSIM_Rhsim07G0088600</name>
</gene>
<proteinExistence type="predicted"/>
<dbReference type="EMBL" id="WJXA01000007">
    <property type="protein sequence ID" value="KAF7139129.1"/>
    <property type="molecule type" value="Genomic_DNA"/>
</dbReference>
<name>A0A834LLF6_RHOSS</name>
<accession>A0A834LLF6</accession>
<evidence type="ECO:0000313" key="1">
    <source>
        <dbReference type="EMBL" id="KAF7139129.1"/>
    </source>
</evidence>
<comment type="caution">
    <text evidence="1">The sequence shown here is derived from an EMBL/GenBank/DDBJ whole genome shotgun (WGS) entry which is preliminary data.</text>
</comment>
<dbReference type="Proteomes" id="UP000626092">
    <property type="component" value="Unassembled WGS sequence"/>
</dbReference>
<evidence type="ECO:0000313" key="2">
    <source>
        <dbReference type="Proteomes" id="UP000626092"/>
    </source>
</evidence>
<reference evidence="1" key="1">
    <citation type="submission" date="2019-11" db="EMBL/GenBank/DDBJ databases">
        <authorList>
            <person name="Liu Y."/>
            <person name="Hou J."/>
            <person name="Li T.-Q."/>
            <person name="Guan C.-H."/>
            <person name="Wu X."/>
            <person name="Wu H.-Z."/>
            <person name="Ling F."/>
            <person name="Zhang R."/>
            <person name="Shi X.-G."/>
            <person name="Ren J.-P."/>
            <person name="Chen E.-F."/>
            <person name="Sun J.-M."/>
        </authorList>
    </citation>
    <scope>NUCLEOTIDE SEQUENCE</scope>
    <source>
        <strain evidence="1">Adult_tree_wgs_1</strain>
        <tissue evidence="1">Leaves</tissue>
    </source>
</reference>
<protein>
    <submittedName>
        <fullName evidence="1">Uncharacterized protein</fullName>
    </submittedName>
</protein>
<organism evidence="1 2">
    <name type="scientific">Rhododendron simsii</name>
    <name type="common">Sims's rhododendron</name>
    <dbReference type="NCBI Taxonomy" id="118357"/>
    <lineage>
        <taxon>Eukaryota</taxon>
        <taxon>Viridiplantae</taxon>
        <taxon>Streptophyta</taxon>
        <taxon>Embryophyta</taxon>
        <taxon>Tracheophyta</taxon>
        <taxon>Spermatophyta</taxon>
        <taxon>Magnoliopsida</taxon>
        <taxon>eudicotyledons</taxon>
        <taxon>Gunneridae</taxon>
        <taxon>Pentapetalae</taxon>
        <taxon>asterids</taxon>
        <taxon>Ericales</taxon>
        <taxon>Ericaceae</taxon>
        <taxon>Ericoideae</taxon>
        <taxon>Rhodoreae</taxon>
        <taxon>Rhododendron</taxon>
    </lineage>
</organism>